<comment type="activity regulation">
    <text evidence="9">Nuclease activity is regulated by Rad50.</text>
</comment>
<evidence type="ECO:0000313" key="11">
    <source>
        <dbReference type="EMBL" id="KPV47069.1"/>
    </source>
</evidence>
<dbReference type="InterPro" id="IPR004843">
    <property type="entry name" value="Calcineurin-like_PHP"/>
</dbReference>
<feature type="binding site" evidence="9">
    <location>
        <position position="193"/>
    </location>
    <ligand>
        <name>Mn(2+)</name>
        <dbReference type="ChEBI" id="CHEBI:29035"/>
        <label>2</label>
    </ligand>
</feature>
<evidence type="ECO:0000259" key="10">
    <source>
        <dbReference type="Pfam" id="PF00149"/>
    </source>
</evidence>
<comment type="similarity">
    <text evidence="9">Belongs to the MRE11/RAD32 family.</text>
</comment>
<dbReference type="EMBL" id="LJCQ01000142">
    <property type="protein sequence ID" value="KPV47069.1"/>
    <property type="molecule type" value="Genomic_DNA"/>
</dbReference>
<dbReference type="Gene3D" id="3.60.21.10">
    <property type="match status" value="1"/>
</dbReference>
<feature type="domain" description="Calcineurin-like phosphoesterase" evidence="10">
    <location>
        <begin position="3"/>
        <end position="196"/>
    </location>
</feature>
<comment type="caution">
    <text evidence="11">The sequence shown here is derived from an EMBL/GenBank/DDBJ whole genome shotgun (WGS) entry which is preliminary data.</text>
</comment>
<feature type="binding site" evidence="9">
    <location>
        <position position="163"/>
    </location>
    <ligand>
        <name>Mn(2+)</name>
        <dbReference type="ChEBI" id="CHEBI:29035"/>
        <label>2</label>
    </ligand>
</feature>
<comment type="cofactor">
    <cofactor evidence="9">
        <name>Mn(2+)</name>
        <dbReference type="ChEBI" id="CHEBI:29035"/>
    </cofactor>
    <text evidence="9">Binds 2 manganese ions per subunit.</text>
</comment>
<dbReference type="HAMAP" id="MF_02044">
    <property type="entry name" value="Mre11"/>
    <property type="match status" value="1"/>
</dbReference>
<organism evidence="11 12">
    <name type="scientific">Acidiplasma aeolicum</name>
    <dbReference type="NCBI Taxonomy" id="507754"/>
    <lineage>
        <taxon>Archaea</taxon>
        <taxon>Methanobacteriati</taxon>
        <taxon>Thermoplasmatota</taxon>
        <taxon>Thermoplasmata</taxon>
        <taxon>Thermoplasmatales</taxon>
        <taxon>Ferroplasmaceae</taxon>
        <taxon>Acidiplasma</taxon>
    </lineage>
</organism>
<dbReference type="GO" id="GO:0004519">
    <property type="term" value="F:endonuclease activity"/>
    <property type="evidence" value="ECO:0007669"/>
    <property type="project" value="UniProtKB-UniRule"/>
</dbReference>
<keyword evidence="5 9" id="KW-0378">Hydrolase</keyword>
<evidence type="ECO:0000256" key="8">
    <source>
        <dbReference type="ARBA" id="ARBA00023211"/>
    </source>
</evidence>
<dbReference type="GO" id="GO:0008408">
    <property type="term" value="F:3'-5' exonuclease activity"/>
    <property type="evidence" value="ECO:0007669"/>
    <property type="project" value="UniProtKB-UniRule"/>
</dbReference>
<evidence type="ECO:0000256" key="5">
    <source>
        <dbReference type="ARBA" id="ARBA00022801"/>
    </source>
</evidence>
<feature type="active site" description="Proton donor" evidence="9">
    <location>
        <position position="86"/>
    </location>
</feature>
<keyword evidence="7 9" id="KW-0234">DNA repair</keyword>
<dbReference type="Proteomes" id="UP000050515">
    <property type="component" value="Unassembled WGS sequence"/>
</dbReference>
<sequence>MATFLHLSDTHLGYKEYMMDERENDFYESFNEAIDIGLNEHVDFFVHTGDLFDTWSPSNRALNEFKKAALKLYNNGKIMYLIMGDHDRPKRTDEIASRIFDFLGVKLLGINSIENIKVNYSGEDILISGLSNMKGLRKNFIEEEYKKGNVAAGEYKNSILMSHQGVYPYFISEACEVDSSQLPQNYKYLAFGHIHDSTLIDDRYPVFSYAGSTDLNSTSEIKHYLKYKKSVNLVEITSGNVSVQQIKLKSTRYQNIIDSDFINFQNDLKSIVNQKRDNDKKPLITLTIHGSGDRDLVRKQIKAINDIIVRGPLFEKEIKKIVEKPNMSKLLDYFNAYFNDKNTAELADKIFETIKNEDVDSAYKLIKDIMGIGNDN</sequence>
<evidence type="ECO:0000256" key="7">
    <source>
        <dbReference type="ARBA" id="ARBA00023204"/>
    </source>
</evidence>
<evidence type="ECO:0000256" key="4">
    <source>
        <dbReference type="ARBA" id="ARBA00022763"/>
    </source>
</evidence>
<comment type="subunit">
    <text evidence="9">Homodimer. Forms a heterotetramer composed of two Mre11 subunits and two Rad50 subunits.</text>
</comment>
<reference evidence="11 12" key="1">
    <citation type="submission" date="2015-09" db="EMBL/GenBank/DDBJ databases">
        <title>Draft genome sequence of Acidiplasma aeolicum DSM 18409.</title>
        <authorList>
            <person name="Hemp J."/>
        </authorList>
    </citation>
    <scope>NUCLEOTIDE SEQUENCE [LARGE SCALE GENOMIC DNA]</scope>
    <source>
        <strain evidence="11 12">V</strain>
    </source>
</reference>
<dbReference type="RefSeq" id="WP_054963990.1">
    <property type="nucleotide sequence ID" value="NZ_LJCQ01000142.1"/>
</dbReference>
<dbReference type="InterPro" id="IPR050535">
    <property type="entry name" value="DNA_Repair-Maintenance_Comp"/>
</dbReference>
<name>A0A0N8PQG6_9ARCH</name>
<protein>
    <recommendedName>
        <fullName evidence="9">DNA double-strand break repair protein Mre11</fullName>
        <ecNumber evidence="9">3.1.-.-</ecNumber>
    </recommendedName>
</protein>
<dbReference type="EC" id="3.1.-.-" evidence="9"/>
<keyword evidence="4 9" id="KW-0227">DNA damage</keyword>
<dbReference type="InterPro" id="IPR041796">
    <property type="entry name" value="Mre11_N"/>
</dbReference>
<keyword evidence="1 9" id="KW-0540">Nuclease</keyword>
<keyword evidence="6 9" id="KW-0269">Exonuclease</keyword>
<dbReference type="GO" id="GO:0030145">
    <property type="term" value="F:manganese ion binding"/>
    <property type="evidence" value="ECO:0007669"/>
    <property type="project" value="UniProtKB-UniRule"/>
</dbReference>
<evidence type="ECO:0000256" key="6">
    <source>
        <dbReference type="ARBA" id="ARBA00022839"/>
    </source>
</evidence>
<dbReference type="GO" id="GO:0000403">
    <property type="term" value="F:Y-form DNA binding"/>
    <property type="evidence" value="ECO:0007669"/>
    <property type="project" value="UniProtKB-UniRule"/>
</dbReference>
<feature type="binding site" evidence="9">
    <location>
        <position position="50"/>
    </location>
    <ligand>
        <name>Mn(2+)</name>
        <dbReference type="ChEBI" id="CHEBI:29035"/>
        <label>1</label>
    </ligand>
</feature>
<accession>A0A0N8PQG6</accession>
<feature type="binding site" evidence="9">
    <location>
        <position position="50"/>
    </location>
    <ligand>
        <name>Mn(2+)</name>
        <dbReference type="ChEBI" id="CHEBI:29035"/>
        <label>2</label>
    </ligand>
</feature>
<dbReference type="InterPro" id="IPR032885">
    <property type="entry name" value="Mre11_archaea-type"/>
</dbReference>
<dbReference type="GO" id="GO:0006302">
    <property type="term" value="P:double-strand break repair"/>
    <property type="evidence" value="ECO:0007669"/>
    <property type="project" value="UniProtKB-UniRule"/>
</dbReference>
<feature type="binding site" evidence="9">
    <location>
        <position position="9"/>
    </location>
    <ligand>
        <name>Mn(2+)</name>
        <dbReference type="ChEBI" id="CHEBI:29035"/>
        <label>1</label>
    </ligand>
</feature>
<dbReference type="PANTHER" id="PTHR30337">
    <property type="entry name" value="COMPONENT OF ATP-DEPENDENT DSDNA EXONUCLEASE"/>
    <property type="match status" value="1"/>
</dbReference>
<gene>
    <name evidence="9" type="primary">mre11</name>
    <name evidence="11" type="ORF">SE19_02690</name>
</gene>
<dbReference type="PATRIC" id="fig|507754.4.peg.1474"/>
<feature type="binding site" evidence="9">
    <location>
        <position position="195"/>
    </location>
    <ligand>
        <name>Mn(2+)</name>
        <dbReference type="ChEBI" id="CHEBI:29035"/>
        <label>1</label>
    </ligand>
</feature>
<feature type="binding site" evidence="9">
    <location>
        <position position="11"/>
    </location>
    <ligand>
        <name>Mn(2+)</name>
        <dbReference type="ChEBI" id="CHEBI:29035"/>
        <label>1</label>
    </ligand>
</feature>
<evidence type="ECO:0000256" key="3">
    <source>
        <dbReference type="ARBA" id="ARBA00022759"/>
    </source>
</evidence>
<dbReference type="AlphaFoldDB" id="A0A0N8PQG6"/>
<evidence type="ECO:0000256" key="9">
    <source>
        <dbReference type="HAMAP-Rule" id="MF_02044"/>
    </source>
</evidence>
<dbReference type="GO" id="GO:0045027">
    <property type="term" value="F:DNA end binding"/>
    <property type="evidence" value="ECO:0007669"/>
    <property type="project" value="UniProtKB-UniRule"/>
</dbReference>
<dbReference type="PANTHER" id="PTHR30337:SF0">
    <property type="entry name" value="NUCLEASE SBCCD SUBUNIT D"/>
    <property type="match status" value="1"/>
</dbReference>
<proteinExistence type="inferred from homology"/>
<keyword evidence="2 9" id="KW-0479">Metal-binding</keyword>
<keyword evidence="8 9" id="KW-0464">Manganese</keyword>
<evidence type="ECO:0000256" key="1">
    <source>
        <dbReference type="ARBA" id="ARBA00022722"/>
    </source>
</evidence>
<feature type="binding site" evidence="9">
    <location>
        <position position="85"/>
    </location>
    <ligand>
        <name>Mn(2+)</name>
        <dbReference type="ChEBI" id="CHEBI:29035"/>
        <label>2</label>
    </ligand>
</feature>
<comment type="function">
    <text evidence="9">Part of the Rad50/Mre11 complex, which is involved in the early steps of DNA double-strand break (DSB) repair. The complex may facilitate opening of the processed DNA ends to aid in the recruitment of HerA and NurA. Mre11 binds to DSB ends and has both double-stranded 3'-5' exonuclease activity and single-stranded endonuclease activity.</text>
</comment>
<dbReference type="SUPFAM" id="SSF56300">
    <property type="entry name" value="Metallo-dependent phosphatases"/>
    <property type="match status" value="1"/>
</dbReference>
<dbReference type="Pfam" id="PF00149">
    <property type="entry name" value="Metallophos"/>
    <property type="match status" value="1"/>
</dbReference>
<dbReference type="CDD" id="cd00840">
    <property type="entry name" value="MPP_Mre11_N"/>
    <property type="match status" value="1"/>
</dbReference>
<evidence type="ECO:0000313" key="12">
    <source>
        <dbReference type="Proteomes" id="UP000050515"/>
    </source>
</evidence>
<keyword evidence="3 9" id="KW-0255">Endonuclease</keyword>
<evidence type="ECO:0000256" key="2">
    <source>
        <dbReference type="ARBA" id="ARBA00022723"/>
    </source>
</evidence>
<dbReference type="InterPro" id="IPR029052">
    <property type="entry name" value="Metallo-depent_PP-like"/>
</dbReference>